<name>A0A2T5GF90_HYDSH</name>
<protein>
    <submittedName>
        <fullName evidence="2">Uncharacterized protein</fullName>
    </submittedName>
</protein>
<dbReference type="Proteomes" id="UP000244180">
    <property type="component" value="Unassembled WGS sequence"/>
</dbReference>
<proteinExistence type="predicted"/>
<gene>
    <name evidence="2" type="ORF">HSCHL_1799</name>
</gene>
<reference evidence="2 3" key="1">
    <citation type="submission" date="2017-08" db="EMBL/GenBank/DDBJ databases">
        <title>Burning lignite coal seam in the remote Altai Mountains harbors a hydrogen-driven thermophilic microbial community.</title>
        <authorList>
            <person name="Kadnikov V.V."/>
            <person name="Mardanov A.V."/>
            <person name="Ivasenko D."/>
            <person name="Beletsky A.V."/>
            <person name="Karnachuk O.V."/>
            <person name="Ravin N.V."/>
        </authorList>
    </citation>
    <scope>NUCLEOTIDE SEQUENCE [LARGE SCALE GENOMIC DNA]</scope>
    <source>
        <strain evidence="2">AL33</strain>
    </source>
</reference>
<evidence type="ECO:0000313" key="3">
    <source>
        <dbReference type="Proteomes" id="UP000244180"/>
    </source>
</evidence>
<accession>A0A2T5GF90</accession>
<organism evidence="2 3">
    <name type="scientific">Hydrogenibacillus schlegelii</name>
    <name type="common">Bacillus schlegelii</name>
    <dbReference type="NCBI Taxonomy" id="1484"/>
    <lineage>
        <taxon>Bacteria</taxon>
        <taxon>Bacillati</taxon>
        <taxon>Bacillota</taxon>
        <taxon>Bacilli</taxon>
        <taxon>Bacillales</taxon>
        <taxon>Bacillales Family X. Incertae Sedis</taxon>
        <taxon>Hydrogenibacillus</taxon>
    </lineage>
</organism>
<sequence length="69" mass="7098">MRPAAEAVRRGASRPGRRPPYRAAGTPSGRAVVHPGAVPRGRSPAAMPPPSAGTGAYPERGASMLRAIR</sequence>
<evidence type="ECO:0000313" key="2">
    <source>
        <dbReference type="EMBL" id="PTQ54856.1"/>
    </source>
</evidence>
<dbReference type="AlphaFoldDB" id="A0A2T5GF90"/>
<evidence type="ECO:0000256" key="1">
    <source>
        <dbReference type="SAM" id="MobiDB-lite"/>
    </source>
</evidence>
<feature type="compositionally biased region" description="Basic residues" evidence="1">
    <location>
        <begin position="11"/>
        <end position="20"/>
    </location>
</feature>
<dbReference type="EMBL" id="PEBV01000001">
    <property type="protein sequence ID" value="PTQ54856.1"/>
    <property type="molecule type" value="Genomic_DNA"/>
</dbReference>
<comment type="caution">
    <text evidence="2">The sequence shown here is derived from an EMBL/GenBank/DDBJ whole genome shotgun (WGS) entry which is preliminary data.</text>
</comment>
<feature type="region of interest" description="Disordered" evidence="1">
    <location>
        <begin position="1"/>
        <end position="69"/>
    </location>
</feature>